<feature type="domain" description="HTH cro/C1-type" evidence="1">
    <location>
        <begin position="20"/>
        <end position="61"/>
    </location>
</feature>
<dbReference type="GeneID" id="86940377"/>
<keyword evidence="3" id="KW-1185">Reference proteome</keyword>
<proteinExistence type="predicted"/>
<dbReference type="GO" id="GO:0003677">
    <property type="term" value="F:DNA binding"/>
    <property type="evidence" value="ECO:0007669"/>
    <property type="project" value="InterPro"/>
</dbReference>
<name>A0AA36Y4Y6_9FIRM</name>
<accession>A0AA36Y4Y6</accession>
<evidence type="ECO:0000259" key="1">
    <source>
        <dbReference type="PROSITE" id="PS50943"/>
    </source>
</evidence>
<dbReference type="InterPro" id="IPR001387">
    <property type="entry name" value="Cro/C1-type_HTH"/>
</dbReference>
<dbReference type="SUPFAM" id="SSF47413">
    <property type="entry name" value="lambda repressor-like DNA-binding domains"/>
    <property type="match status" value="1"/>
</dbReference>
<organism evidence="2 3">
    <name type="scientific">Stomatobaculum longum</name>
    <dbReference type="NCBI Taxonomy" id="796942"/>
    <lineage>
        <taxon>Bacteria</taxon>
        <taxon>Bacillati</taxon>
        <taxon>Bacillota</taxon>
        <taxon>Clostridia</taxon>
        <taxon>Lachnospirales</taxon>
        <taxon>Lachnospiraceae</taxon>
        <taxon>Stomatobaculum</taxon>
    </lineage>
</organism>
<dbReference type="SMART" id="SM00530">
    <property type="entry name" value="HTH_XRE"/>
    <property type="match status" value="1"/>
</dbReference>
<dbReference type="Gene3D" id="1.10.260.40">
    <property type="entry name" value="lambda repressor-like DNA-binding domains"/>
    <property type="match status" value="1"/>
</dbReference>
<evidence type="ECO:0000313" key="3">
    <source>
        <dbReference type="Proteomes" id="UP000018466"/>
    </source>
</evidence>
<dbReference type="EMBL" id="AGEL01000006">
    <property type="protein sequence ID" value="EHO16997.1"/>
    <property type="molecule type" value="Genomic_DNA"/>
</dbReference>
<dbReference type="CDD" id="cd00093">
    <property type="entry name" value="HTH_XRE"/>
    <property type="match status" value="1"/>
</dbReference>
<protein>
    <recommendedName>
        <fullName evidence="1">HTH cro/C1-type domain-containing protein</fullName>
    </recommendedName>
</protein>
<dbReference type="Proteomes" id="UP000018466">
    <property type="component" value="Unassembled WGS sequence"/>
</dbReference>
<gene>
    <name evidence="2" type="ORF">HMPREF9623_00596</name>
</gene>
<dbReference type="RefSeq" id="WP_009532429.1">
    <property type="nucleotide sequence ID" value="NZ_JH590862.1"/>
</dbReference>
<dbReference type="PROSITE" id="PS50943">
    <property type="entry name" value="HTH_CROC1"/>
    <property type="match status" value="1"/>
</dbReference>
<comment type="caution">
    <text evidence="2">The sequence shown here is derived from an EMBL/GenBank/DDBJ whole genome shotgun (WGS) entry which is preliminary data.</text>
</comment>
<sequence>MDVSYNRLFKLLIDKEMRKTEFAKAVGISANTLAKLSRNDTVSMEVIIKICRCLNCTADDIMEILPETRVK</sequence>
<evidence type="ECO:0000313" key="2">
    <source>
        <dbReference type="EMBL" id="EHO16997.1"/>
    </source>
</evidence>
<dbReference type="InterPro" id="IPR010982">
    <property type="entry name" value="Lambda_DNA-bd_dom_sf"/>
</dbReference>
<reference evidence="2 3" key="1">
    <citation type="submission" date="2011-10" db="EMBL/GenBank/DDBJ databases">
        <title>The Genome Sequence of Lachnospiraceae bacterium ACC2.</title>
        <authorList>
            <consortium name="The Broad Institute Genome Sequencing Platform"/>
            <person name="Earl A."/>
            <person name="Ward D."/>
            <person name="Feldgarden M."/>
            <person name="Gevers D."/>
            <person name="Sizova M."/>
            <person name="Hazen A."/>
            <person name="Epstein S."/>
            <person name="Young S.K."/>
            <person name="Zeng Q."/>
            <person name="Gargeya S."/>
            <person name="Fitzgerald M."/>
            <person name="Haas B."/>
            <person name="Abouelleil A."/>
            <person name="Alvarado L."/>
            <person name="Arachchi H.M."/>
            <person name="Berlin A."/>
            <person name="Brown A."/>
            <person name="Chapman S.B."/>
            <person name="Chen Z."/>
            <person name="Dunbar C."/>
            <person name="Freedman E."/>
            <person name="Gearin G."/>
            <person name="Goldberg J."/>
            <person name="Griggs A."/>
            <person name="Gujja S."/>
            <person name="Heiman D."/>
            <person name="Howarth C."/>
            <person name="Larson L."/>
            <person name="Lui A."/>
            <person name="MacDonald P.J.P."/>
            <person name="Montmayeur A."/>
            <person name="Murphy C."/>
            <person name="Neiman D."/>
            <person name="Pearson M."/>
            <person name="Priest M."/>
            <person name="Roberts A."/>
            <person name="Saif S."/>
            <person name="Shea T."/>
            <person name="Shenoy N."/>
            <person name="Sisk P."/>
            <person name="Stolte C."/>
            <person name="Sykes S."/>
            <person name="Wortman J."/>
            <person name="Nusbaum C."/>
            <person name="Birren B."/>
        </authorList>
    </citation>
    <scope>NUCLEOTIDE SEQUENCE [LARGE SCALE GENOMIC DNA]</scope>
    <source>
        <strain evidence="2 3">ACC2</strain>
    </source>
</reference>
<dbReference type="Pfam" id="PF13443">
    <property type="entry name" value="HTH_26"/>
    <property type="match status" value="1"/>
</dbReference>
<dbReference type="AlphaFoldDB" id="A0AA36Y4Y6"/>